<comment type="caution">
    <text evidence="4">The sequence shown here is derived from an EMBL/GenBank/DDBJ whole genome shotgun (WGS) entry which is preliminary data.</text>
</comment>
<feature type="chain" id="PRO_5032502726" evidence="3">
    <location>
        <begin position="21"/>
        <end position="895"/>
    </location>
</feature>
<gene>
    <name evidence="4" type="ORF">JKP88DRAFT_245974</name>
</gene>
<keyword evidence="2" id="KW-0812">Transmembrane</keyword>
<accession>A0A835YVP4</accession>
<proteinExistence type="predicted"/>
<dbReference type="AlphaFoldDB" id="A0A835YVP4"/>
<organism evidence="4 5">
    <name type="scientific">Tribonema minus</name>
    <dbReference type="NCBI Taxonomy" id="303371"/>
    <lineage>
        <taxon>Eukaryota</taxon>
        <taxon>Sar</taxon>
        <taxon>Stramenopiles</taxon>
        <taxon>Ochrophyta</taxon>
        <taxon>PX clade</taxon>
        <taxon>Xanthophyceae</taxon>
        <taxon>Tribonematales</taxon>
        <taxon>Tribonemataceae</taxon>
        <taxon>Tribonema</taxon>
    </lineage>
</organism>
<dbReference type="EMBL" id="JAFCMP010000290">
    <property type="protein sequence ID" value="KAG5181814.1"/>
    <property type="molecule type" value="Genomic_DNA"/>
</dbReference>
<protein>
    <submittedName>
        <fullName evidence="4">Uncharacterized protein</fullName>
    </submittedName>
</protein>
<feature type="transmembrane region" description="Helical" evidence="2">
    <location>
        <begin position="874"/>
        <end position="891"/>
    </location>
</feature>
<feature type="transmembrane region" description="Helical" evidence="2">
    <location>
        <begin position="367"/>
        <end position="386"/>
    </location>
</feature>
<keyword evidence="2" id="KW-0472">Membrane</keyword>
<feature type="transmembrane region" description="Helical" evidence="2">
    <location>
        <begin position="34"/>
        <end position="54"/>
    </location>
</feature>
<evidence type="ECO:0000313" key="5">
    <source>
        <dbReference type="Proteomes" id="UP000664859"/>
    </source>
</evidence>
<dbReference type="OrthoDB" id="58570at2759"/>
<evidence type="ECO:0000256" key="1">
    <source>
        <dbReference type="SAM" id="MobiDB-lite"/>
    </source>
</evidence>
<keyword evidence="5" id="KW-1185">Reference proteome</keyword>
<sequence>MHTVLALLWAFLLNAASSVALDVSGLAARHALDFSLYVSLVRAFATFYVVYGTFRVFARFGSNIGLIAWESLDDFPHACRTPLLYLTSEYPKARHTLKLVLVVGLLQYFQILLHRFPDWRTELAGAPQNSEPSGEETQSGSLPLHTEPLPHTSASLNAAHATAAVQCNGKPGSVTAVSDGNAGHSSTLIGIQQRPEGAQGAAMHAPMEGEGRKGLKGGGKGVRLWVRLALHFGLMACMSVTAVWALQWVLVAIGGATPSWLRMILGPLERDFGLWVVVAWTVWLLVLALILCGNASSPSPAIFQLREVFQNLKASFVLSCCLFFTTTLLHPSMGFLDAQRELTVLTVVIPITYVVLYQVVDAAMRWTSWVGLALASIAAAVLSIVLCSYSNFGGPGTVAIMGLHIFGKLKRPPRHLPHTRDKSLCVCGRACPCGLSWHDHLSPPGQLMTMGPSSSINRAIRSLTPAEHTWNCKWKKRPGCMLQLKAQPPTHWETGCCGRSGANAAIPAMMPSGKDSGIGRKASKSDVSSGSAGQAKAGWVVDMWTDSNAQFMYHGLVRLSLALLVLLFLFLAACQMLSLIQEQRGWYPSLIRMDTTEGQQLVVDHALIAKVSLRTTGKATVTQPRYATCGMLVLDKFFPPDKAHGWGVGSNESPFRIIVPPPEYRQATHAQFVEAMELPVESLFINVPFACDHAACSSQVRSRKGNVSIVAVRGTDIGRLGDFIEDIKIWVEPVVFMLLSTLFPTIRIWPDSTASAVIEWLHETLQLFGLQSSTALQYYFMCVSSGVNAVETSSHEGMKQAAARSTARISHYAAHTFCTEMVLHNNAIFQVTLCELIDHCGDNRGRFTGCEWEYNLGNLVPFFLDTLRARMSTWLAPGIALVLIIVALLIVPEGI</sequence>
<feature type="signal peptide" evidence="3">
    <location>
        <begin position="1"/>
        <end position="20"/>
    </location>
</feature>
<reference evidence="4" key="1">
    <citation type="submission" date="2021-02" db="EMBL/GenBank/DDBJ databases">
        <title>First Annotated Genome of the Yellow-green Alga Tribonema minus.</title>
        <authorList>
            <person name="Mahan K.M."/>
        </authorList>
    </citation>
    <scope>NUCLEOTIDE SEQUENCE</scope>
    <source>
        <strain evidence="4">UTEX B ZZ1240</strain>
    </source>
</reference>
<keyword evidence="3" id="KW-0732">Signal</keyword>
<evidence type="ECO:0000256" key="2">
    <source>
        <dbReference type="SAM" id="Phobius"/>
    </source>
</evidence>
<feature type="transmembrane region" description="Helical" evidence="2">
    <location>
        <begin position="314"/>
        <end position="336"/>
    </location>
</feature>
<feature type="transmembrane region" description="Helical" evidence="2">
    <location>
        <begin position="228"/>
        <end position="252"/>
    </location>
</feature>
<dbReference type="Proteomes" id="UP000664859">
    <property type="component" value="Unassembled WGS sequence"/>
</dbReference>
<feature type="region of interest" description="Disordered" evidence="1">
    <location>
        <begin position="124"/>
        <end position="149"/>
    </location>
</feature>
<feature type="transmembrane region" description="Helical" evidence="2">
    <location>
        <begin position="559"/>
        <end position="580"/>
    </location>
</feature>
<evidence type="ECO:0000313" key="4">
    <source>
        <dbReference type="EMBL" id="KAG5181814.1"/>
    </source>
</evidence>
<evidence type="ECO:0000256" key="3">
    <source>
        <dbReference type="SAM" id="SignalP"/>
    </source>
</evidence>
<feature type="transmembrane region" description="Helical" evidence="2">
    <location>
        <begin position="342"/>
        <end position="360"/>
    </location>
</feature>
<name>A0A835YVP4_9STRA</name>
<keyword evidence="2" id="KW-1133">Transmembrane helix</keyword>
<feature type="compositionally biased region" description="Polar residues" evidence="1">
    <location>
        <begin position="127"/>
        <end position="141"/>
    </location>
</feature>
<feature type="region of interest" description="Disordered" evidence="1">
    <location>
        <begin position="513"/>
        <end position="532"/>
    </location>
</feature>
<feature type="transmembrane region" description="Helical" evidence="2">
    <location>
        <begin position="272"/>
        <end position="293"/>
    </location>
</feature>